<evidence type="ECO:0000256" key="2">
    <source>
        <dbReference type="ARBA" id="ARBA00004443"/>
    </source>
</evidence>
<evidence type="ECO:0000256" key="19">
    <source>
        <dbReference type="ARBA" id="ARBA00031502"/>
    </source>
</evidence>
<name>A0AAN7P8C4_9COLE</name>
<keyword evidence="15" id="KW-0472">Membrane</keyword>
<keyword evidence="17" id="KW-1208">Phospholipid metabolism</keyword>
<evidence type="ECO:0000256" key="14">
    <source>
        <dbReference type="ARBA" id="ARBA00023128"/>
    </source>
</evidence>
<keyword evidence="9" id="KW-0808">Transferase</keyword>
<keyword evidence="16" id="KW-0594">Phospholipid biosynthesis</keyword>
<comment type="pathway">
    <text evidence="4">Lipid metabolism.</text>
</comment>
<evidence type="ECO:0000256" key="1">
    <source>
        <dbReference type="ARBA" id="ARBA00001946"/>
    </source>
</evidence>
<evidence type="ECO:0000256" key="13">
    <source>
        <dbReference type="ARBA" id="ARBA00023098"/>
    </source>
</evidence>
<keyword evidence="11" id="KW-0999">Mitochondrion inner membrane</keyword>
<evidence type="ECO:0000256" key="3">
    <source>
        <dbReference type="ARBA" id="ARBA00005119"/>
    </source>
</evidence>
<dbReference type="Pfam" id="PF09139">
    <property type="entry name" value="Tam41_Mmp37"/>
    <property type="match status" value="1"/>
</dbReference>
<protein>
    <recommendedName>
        <fullName evidence="7">Phosphatidate cytidylyltransferase, mitochondrial</fullName>
        <ecNumber evidence="6">2.7.7.41</ecNumber>
    </recommendedName>
    <alternativeName>
        <fullName evidence="18">CDP-diacylglycerol synthase</fullName>
    </alternativeName>
    <alternativeName>
        <fullName evidence="19">Mitochondrial translocator assembly and maintenance protein 41 homolog</fullName>
    </alternativeName>
</protein>
<evidence type="ECO:0000256" key="7">
    <source>
        <dbReference type="ARBA" id="ARBA00018337"/>
    </source>
</evidence>
<feature type="region of interest" description="Disordered" evidence="20">
    <location>
        <begin position="446"/>
        <end position="551"/>
    </location>
</feature>
<evidence type="ECO:0000256" key="17">
    <source>
        <dbReference type="ARBA" id="ARBA00023264"/>
    </source>
</evidence>
<dbReference type="AlphaFoldDB" id="A0AAN7P8C4"/>
<dbReference type="InterPro" id="IPR015222">
    <property type="entry name" value="Tam41"/>
</dbReference>
<evidence type="ECO:0000313" key="22">
    <source>
        <dbReference type="EMBL" id="KAK4879312.1"/>
    </source>
</evidence>
<evidence type="ECO:0000259" key="21">
    <source>
        <dbReference type="Pfam" id="PF12572"/>
    </source>
</evidence>
<accession>A0AAN7P8C4</accession>
<evidence type="ECO:0000256" key="9">
    <source>
        <dbReference type="ARBA" id="ARBA00022679"/>
    </source>
</evidence>
<dbReference type="PANTHER" id="PTHR13619">
    <property type="entry name" value="PHOSPHATIDATE CYTIDYLYLTRANSFERASE, MITOCHONDRIAL"/>
    <property type="match status" value="1"/>
</dbReference>
<evidence type="ECO:0000256" key="5">
    <source>
        <dbReference type="ARBA" id="ARBA00005458"/>
    </source>
</evidence>
<keyword evidence="13" id="KW-0443">Lipid metabolism</keyword>
<dbReference type="Proteomes" id="UP001353858">
    <property type="component" value="Unassembled WGS sequence"/>
</dbReference>
<evidence type="ECO:0000256" key="20">
    <source>
        <dbReference type="SAM" id="MobiDB-lite"/>
    </source>
</evidence>
<feature type="compositionally biased region" description="Basic and acidic residues" evidence="20">
    <location>
        <begin position="518"/>
        <end position="551"/>
    </location>
</feature>
<dbReference type="InterPro" id="IPR022226">
    <property type="entry name" value="DUF3752"/>
</dbReference>
<comment type="pathway">
    <text evidence="3">Phospholipid metabolism; CDP-diacylglycerol biosynthesis; CDP-diacylglycerol from sn-glycerol 3-phosphate: step 3/3.</text>
</comment>
<dbReference type="GO" id="GO:0005743">
    <property type="term" value="C:mitochondrial inner membrane"/>
    <property type="evidence" value="ECO:0007669"/>
    <property type="project" value="UniProtKB-SubCell"/>
</dbReference>
<evidence type="ECO:0000256" key="8">
    <source>
        <dbReference type="ARBA" id="ARBA00022516"/>
    </source>
</evidence>
<sequence>MASLKTLIVAPTYMKILSKFPSNFSFCFAYGSAVKKQLNNTQTPANSNMIDLVFCVDNAYEWHRSNLEVNRSHYSGFRYLGHHTITNFQEHYGAKVYFNTLVPLDDIIYKYGVISTKDLITDLLEWSDLYLAGRLHKPVEIIIPPTSSELQTALQLNLQSAVHAALLILPETFTEYQFYHTICNLSYAGDFRMFFGENKNKVDNIVKPQILQFRTLYKLFMKNLHDYVDFPLPTEDAKTSDVKTVICSQDIRPLARLHHLNQLPRWPQKALTKYWNRGSLRQDTEDVLRAIAYDPDCNVTVVKMSYIGPTLPPHLLKKSSEDDENQDEVETVLPQKMEEFESDKTENVYGPALPAHLKNNDSSSSDDAYGPALPSSLKNVPVEDSFDDDAYGPLPVDVASNSIAHRALEERALQIKLGYLDNDRPEPETREKWMIELPEVKASKLGLGPRQFRKNAGPDMSDRSSWTDTPEEKAKKRSKKTEVPVDLKREAELKEIRKRDAEQAHIAERHSSKKKRDKSLLDMHQDELKKKKLESSEQGEPTRRPFNREIDLKVNQFDDAQKKSIIKKAMHLDDRFSSGQSKFL</sequence>
<evidence type="ECO:0000256" key="12">
    <source>
        <dbReference type="ARBA" id="ARBA00022842"/>
    </source>
</evidence>
<comment type="caution">
    <text evidence="22">The sequence shown here is derived from an EMBL/GenBank/DDBJ whole genome shotgun (WGS) entry which is preliminary data.</text>
</comment>
<comment type="subcellular location">
    <subcellularLocation>
        <location evidence="2">Mitochondrion inner membrane</location>
        <topology evidence="2">Peripheral membrane protein</topology>
        <orientation evidence="2">Matrix side</orientation>
    </subcellularLocation>
</comment>
<dbReference type="GO" id="GO:0016024">
    <property type="term" value="P:CDP-diacylglycerol biosynthetic process"/>
    <property type="evidence" value="ECO:0007669"/>
    <property type="project" value="TreeGrafter"/>
</dbReference>
<evidence type="ECO:0000256" key="6">
    <source>
        <dbReference type="ARBA" id="ARBA00012487"/>
    </source>
</evidence>
<dbReference type="PANTHER" id="PTHR13619:SF0">
    <property type="entry name" value="PHOSPHATIDATE CYTIDYLYLTRANSFERASE, MITOCHONDRIAL"/>
    <property type="match status" value="1"/>
</dbReference>
<evidence type="ECO:0000256" key="16">
    <source>
        <dbReference type="ARBA" id="ARBA00023209"/>
    </source>
</evidence>
<keyword evidence="14" id="KW-0496">Mitochondrion</keyword>
<keyword evidence="12" id="KW-0460">Magnesium</keyword>
<reference evidence="23" key="1">
    <citation type="submission" date="2023-01" db="EMBL/GenBank/DDBJ databases">
        <title>Key to firefly adult light organ development and bioluminescence: homeobox transcription factors regulate luciferase expression and transportation to peroxisome.</title>
        <authorList>
            <person name="Fu X."/>
        </authorList>
    </citation>
    <scope>NUCLEOTIDE SEQUENCE [LARGE SCALE GENOMIC DNA]</scope>
</reference>
<feature type="domain" description="DUF3752" evidence="21">
    <location>
        <begin position="447"/>
        <end position="577"/>
    </location>
</feature>
<dbReference type="Pfam" id="PF12572">
    <property type="entry name" value="DUF3752"/>
    <property type="match status" value="1"/>
</dbReference>
<dbReference type="GO" id="GO:0032049">
    <property type="term" value="P:cardiolipin biosynthetic process"/>
    <property type="evidence" value="ECO:0007669"/>
    <property type="project" value="InterPro"/>
</dbReference>
<feature type="compositionally biased region" description="Basic and acidic residues" evidence="20">
    <location>
        <begin position="470"/>
        <end position="510"/>
    </location>
</feature>
<organism evidence="22 23">
    <name type="scientific">Aquatica leii</name>
    <dbReference type="NCBI Taxonomy" id="1421715"/>
    <lineage>
        <taxon>Eukaryota</taxon>
        <taxon>Metazoa</taxon>
        <taxon>Ecdysozoa</taxon>
        <taxon>Arthropoda</taxon>
        <taxon>Hexapoda</taxon>
        <taxon>Insecta</taxon>
        <taxon>Pterygota</taxon>
        <taxon>Neoptera</taxon>
        <taxon>Endopterygota</taxon>
        <taxon>Coleoptera</taxon>
        <taxon>Polyphaga</taxon>
        <taxon>Elateriformia</taxon>
        <taxon>Elateroidea</taxon>
        <taxon>Lampyridae</taxon>
        <taxon>Luciolinae</taxon>
        <taxon>Aquatica</taxon>
    </lineage>
</organism>
<evidence type="ECO:0000256" key="18">
    <source>
        <dbReference type="ARBA" id="ARBA00029893"/>
    </source>
</evidence>
<evidence type="ECO:0000256" key="4">
    <source>
        <dbReference type="ARBA" id="ARBA00005189"/>
    </source>
</evidence>
<gene>
    <name evidence="22" type="ORF">RN001_007458</name>
</gene>
<evidence type="ECO:0000256" key="11">
    <source>
        <dbReference type="ARBA" id="ARBA00022792"/>
    </source>
</evidence>
<evidence type="ECO:0000313" key="23">
    <source>
        <dbReference type="Proteomes" id="UP001353858"/>
    </source>
</evidence>
<evidence type="ECO:0000256" key="10">
    <source>
        <dbReference type="ARBA" id="ARBA00022695"/>
    </source>
</evidence>
<comment type="similarity">
    <text evidence="5">Belongs to the TAM41 family.</text>
</comment>
<dbReference type="EMBL" id="JARPUR010000003">
    <property type="protein sequence ID" value="KAK4879312.1"/>
    <property type="molecule type" value="Genomic_DNA"/>
</dbReference>
<keyword evidence="8" id="KW-0444">Lipid biosynthesis</keyword>
<dbReference type="EC" id="2.7.7.41" evidence="6"/>
<proteinExistence type="inferred from homology"/>
<comment type="cofactor">
    <cofactor evidence="1">
        <name>Mg(2+)</name>
        <dbReference type="ChEBI" id="CHEBI:18420"/>
    </cofactor>
</comment>
<keyword evidence="10" id="KW-0548">Nucleotidyltransferase</keyword>
<dbReference type="GO" id="GO:0004605">
    <property type="term" value="F:phosphatidate cytidylyltransferase activity"/>
    <property type="evidence" value="ECO:0007669"/>
    <property type="project" value="UniProtKB-EC"/>
</dbReference>
<feature type="region of interest" description="Disordered" evidence="20">
    <location>
        <begin position="349"/>
        <end position="381"/>
    </location>
</feature>
<evidence type="ECO:0000256" key="15">
    <source>
        <dbReference type="ARBA" id="ARBA00023136"/>
    </source>
</evidence>
<keyword evidence="23" id="KW-1185">Reference proteome</keyword>